<evidence type="ECO:0000259" key="4">
    <source>
        <dbReference type="PROSITE" id="PS51770"/>
    </source>
</evidence>
<dbReference type="SUPFAM" id="SSF54637">
    <property type="entry name" value="Thioesterase/thiol ester dehydrase-isomerase"/>
    <property type="match status" value="1"/>
</dbReference>
<feature type="domain" description="HotDog ACOT-type" evidence="4">
    <location>
        <begin position="11"/>
        <end position="123"/>
    </location>
</feature>
<reference evidence="5 6" key="1">
    <citation type="submission" date="2015-08" db="EMBL/GenBank/DDBJ databases">
        <title>Genomic sequence of Lactobacillus heilongjiangensis DSM 28069, isolated from Chinese traditional pickle.</title>
        <authorList>
            <person name="Jiang X."/>
            <person name="Zheng B."/>
            <person name="Cheng H."/>
        </authorList>
    </citation>
    <scope>NUCLEOTIDE SEQUENCE [LARGE SCALE GENOMIC DNA]</scope>
    <source>
        <strain evidence="5 6">DSM 28069</strain>
    </source>
</reference>
<keyword evidence="6" id="KW-1185">Reference proteome</keyword>
<dbReference type="PROSITE" id="PS51770">
    <property type="entry name" value="HOTDOG_ACOT"/>
    <property type="match status" value="1"/>
</dbReference>
<dbReference type="InterPro" id="IPR040170">
    <property type="entry name" value="Cytosol_ACT"/>
</dbReference>
<dbReference type="GO" id="GO:0052816">
    <property type="term" value="F:long-chain fatty acyl-CoA hydrolase activity"/>
    <property type="evidence" value="ECO:0007669"/>
    <property type="project" value="TreeGrafter"/>
</dbReference>
<dbReference type="InterPro" id="IPR006683">
    <property type="entry name" value="Thioestr_dom"/>
</dbReference>
<dbReference type="PANTHER" id="PTHR11049">
    <property type="entry name" value="ACYL COENZYME A THIOESTER HYDROLASE"/>
    <property type="match status" value="1"/>
</dbReference>
<dbReference type="CDD" id="cd03442">
    <property type="entry name" value="BFIT_BACH"/>
    <property type="match status" value="1"/>
</dbReference>
<evidence type="ECO:0000313" key="6">
    <source>
        <dbReference type="Proteomes" id="UP000061546"/>
    </source>
</evidence>
<dbReference type="PANTHER" id="PTHR11049:SF24">
    <property type="entry name" value="CYTOSOLIC ACYL COENZYME A THIOESTER HYDROLASE"/>
    <property type="match status" value="1"/>
</dbReference>
<dbReference type="KEGG" id="lhi:JP39_04990"/>
<proteinExistence type="inferred from homology"/>
<name>A0A0K2LFU6_9LACO</name>
<comment type="similarity">
    <text evidence="1">Belongs to the acyl coenzyme A hydrolase family.</text>
</comment>
<evidence type="ECO:0000313" key="5">
    <source>
        <dbReference type="EMBL" id="ALB30145.1"/>
    </source>
</evidence>
<evidence type="ECO:0000256" key="2">
    <source>
        <dbReference type="ARBA" id="ARBA00022801"/>
    </source>
</evidence>
<dbReference type="Gene3D" id="3.10.129.10">
    <property type="entry name" value="Hotdog Thioesterase"/>
    <property type="match status" value="1"/>
</dbReference>
<dbReference type="Proteomes" id="UP000061546">
    <property type="component" value="Chromosome"/>
</dbReference>
<dbReference type="GO" id="GO:0009062">
    <property type="term" value="P:fatty acid catabolic process"/>
    <property type="evidence" value="ECO:0007669"/>
    <property type="project" value="TreeGrafter"/>
</dbReference>
<dbReference type="STRING" id="1074467.JP39_04990"/>
<dbReference type="InterPro" id="IPR029069">
    <property type="entry name" value="HotDog_dom_sf"/>
</dbReference>
<evidence type="ECO:0000256" key="1">
    <source>
        <dbReference type="ARBA" id="ARBA00010458"/>
    </source>
</evidence>
<organism evidence="5 6">
    <name type="scientific">Companilactobacillus heilongjiangensis</name>
    <dbReference type="NCBI Taxonomy" id="1074467"/>
    <lineage>
        <taxon>Bacteria</taxon>
        <taxon>Bacillati</taxon>
        <taxon>Bacillota</taxon>
        <taxon>Bacilli</taxon>
        <taxon>Lactobacillales</taxon>
        <taxon>Lactobacillaceae</taxon>
        <taxon>Companilactobacillus</taxon>
    </lineage>
</organism>
<gene>
    <name evidence="5" type="ORF">JP39_04990</name>
</gene>
<sequence length="166" mass="18781">MGKIMKQITCQETRTISERIIFDGDLNDKGTLFGGKTLSLLDENAGLASFKLVKAKIATANYDHVNFWKPITTDKYIKFESFVTGVSGRQIEVFTKIISHDLKTDVTEIAFTSFCTLVVLQKVDLPRLVPETVEEKYLCAGFAKRLAARQEDYNNKEDFLSRLSLD</sequence>
<evidence type="ECO:0000256" key="3">
    <source>
        <dbReference type="PROSITE-ProRule" id="PRU01106"/>
    </source>
</evidence>
<dbReference type="GO" id="GO:0005829">
    <property type="term" value="C:cytosol"/>
    <property type="evidence" value="ECO:0007669"/>
    <property type="project" value="TreeGrafter"/>
</dbReference>
<keyword evidence="2 3" id="KW-0378">Hydrolase</keyword>
<dbReference type="InterPro" id="IPR033120">
    <property type="entry name" value="HOTDOG_ACOT"/>
</dbReference>
<accession>A0A0K2LFU6</accession>
<dbReference type="EMBL" id="CP012559">
    <property type="protein sequence ID" value="ALB30145.1"/>
    <property type="molecule type" value="Genomic_DNA"/>
</dbReference>
<dbReference type="AlphaFoldDB" id="A0A0K2LFU6"/>
<dbReference type="GO" id="GO:0006637">
    <property type="term" value="P:acyl-CoA metabolic process"/>
    <property type="evidence" value="ECO:0007669"/>
    <property type="project" value="TreeGrafter"/>
</dbReference>
<protein>
    <submittedName>
        <fullName evidence="5">Acyl-CoA hydrolase</fullName>
    </submittedName>
</protein>
<dbReference type="Pfam" id="PF03061">
    <property type="entry name" value="4HBT"/>
    <property type="match status" value="1"/>
</dbReference>